<comment type="caution">
    <text evidence="4">The sequence shown here is derived from an EMBL/GenBank/DDBJ whole genome shotgun (WGS) entry which is preliminary data.</text>
</comment>
<dbReference type="InterPro" id="IPR001509">
    <property type="entry name" value="Epimerase_deHydtase"/>
</dbReference>
<dbReference type="PANTHER" id="PTHR10366:SF564">
    <property type="entry name" value="STEROL-4-ALPHA-CARBOXYLATE 3-DEHYDROGENASE, DECARBOXYLATING"/>
    <property type="match status" value="1"/>
</dbReference>
<evidence type="ECO:0000256" key="2">
    <source>
        <dbReference type="ARBA" id="ARBA00023445"/>
    </source>
</evidence>
<proteinExistence type="inferred from homology"/>
<keyword evidence="5" id="KW-1185">Reference proteome</keyword>
<reference evidence="4 5" key="1">
    <citation type="submission" date="2019-07" db="EMBL/GenBank/DDBJ databases">
        <title>Quadrisphaera sp. strain DD2A genome sequencing and assembly.</title>
        <authorList>
            <person name="Kim I."/>
        </authorList>
    </citation>
    <scope>NUCLEOTIDE SEQUENCE [LARGE SCALE GENOMIC DNA]</scope>
    <source>
        <strain evidence="4 5">DD2A</strain>
    </source>
</reference>
<dbReference type="EMBL" id="VKAC01000001">
    <property type="protein sequence ID" value="TXR57741.1"/>
    <property type="molecule type" value="Genomic_DNA"/>
</dbReference>
<evidence type="ECO:0000313" key="5">
    <source>
        <dbReference type="Proteomes" id="UP000321234"/>
    </source>
</evidence>
<feature type="domain" description="NAD-dependent epimerase/dehydratase" evidence="3">
    <location>
        <begin position="10"/>
        <end position="167"/>
    </location>
</feature>
<accession>A0A5C8ZKQ4</accession>
<keyword evidence="1" id="KW-0560">Oxidoreductase</keyword>
<dbReference type="InterPro" id="IPR050425">
    <property type="entry name" value="NAD(P)_dehydrat-like"/>
</dbReference>
<dbReference type="AlphaFoldDB" id="A0A5C8ZKQ4"/>
<name>A0A5C8ZKQ4_9ACTN</name>
<dbReference type="OrthoDB" id="8770295at2"/>
<dbReference type="Proteomes" id="UP000321234">
    <property type="component" value="Unassembled WGS sequence"/>
</dbReference>
<gene>
    <name evidence="4" type="ORF">FMM08_00250</name>
</gene>
<comment type="similarity">
    <text evidence="2">Belongs to the NAD(P)-dependent epimerase/dehydratase family. Dihydroflavonol-4-reductase subfamily.</text>
</comment>
<dbReference type="GO" id="GO:0016616">
    <property type="term" value="F:oxidoreductase activity, acting on the CH-OH group of donors, NAD or NADP as acceptor"/>
    <property type="evidence" value="ECO:0007669"/>
    <property type="project" value="TreeGrafter"/>
</dbReference>
<sequence>MPSASGAPLVVVTGAAGRIGRSAAPLLPAGWRLRLTDLRAGQLPGSGLAVEALDVTDEAACAAAFEGADAVIHLAGVPDPAATWEQLLPANVIGTHAVAAAAVAAGVGRLVVCSSLQAVSAPVAEHQVRSEDPPRPANLYGATKGWAELVGSWVAATSGTSVVALRIGYFNEQRPPWPGTTPRELAAWLSVRDAAELLRASVESDLREVDGGPVGHGAGFVVVNGTSAGRYRKADVSTTQRVLGYRPLDDAWAGEPLP</sequence>
<dbReference type="InterPro" id="IPR036291">
    <property type="entry name" value="NAD(P)-bd_dom_sf"/>
</dbReference>
<evidence type="ECO:0000259" key="3">
    <source>
        <dbReference type="Pfam" id="PF01370"/>
    </source>
</evidence>
<dbReference type="Gene3D" id="3.40.50.720">
    <property type="entry name" value="NAD(P)-binding Rossmann-like Domain"/>
    <property type="match status" value="1"/>
</dbReference>
<evidence type="ECO:0000313" key="4">
    <source>
        <dbReference type="EMBL" id="TXR57741.1"/>
    </source>
</evidence>
<dbReference type="PANTHER" id="PTHR10366">
    <property type="entry name" value="NAD DEPENDENT EPIMERASE/DEHYDRATASE"/>
    <property type="match status" value="1"/>
</dbReference>
<dbReference type="Pfam" id="PF01370">
    <property type="entry name" value="Epimerase"/>
    <property type="match status" value="1"/>
</dbReference>
<organism evidence="4 5">
    <name type="scientific">Quadrisphaera setariae</name>
    <dbReference type="NCBI Taxonomy" id="2593304"/>
    <lineage>
        <taxon>Bacteria</taxon>
        <taxon>Bacillati</taxon>
        <taxon>Actinomycetota</taxon>
        <taxon>Actinomycetes</taxon>
        <taxon>Kineosporiales</taxon>
        <taxon>Kineosporiaceae</taxon>
        <taxon>Quadrisphaera</taxon>
    </lineage>
</organism>
<dbReference type="RefSeq" id="WP_147924366.1">
    <property type="nucleotide sequence ID" value="NZ_VKAC01000001.1"/>
</dbReference>
<evidence type="ECO:0000256" key="1">
    <source>
        <dbReference type="ARBA" id="ARBA00023002"/>
    </source>
</evidence>
<dbReference type="SUPFAM" id="SSF51735">
    <property type="entry name" value="NAD(P)-binding Rossmann-fold domains"/>
    <property type="match status" value="1"/>
</dbReference>
<protein>
    <submittedName>
        <fullName evidence="4">NAD(P)-dependent oxidoreductase</fullName>
    </submittedName>
</protein>